<organism evidence="1">
    <name type="scientific">bioreactor metagenome</name>
    <dbReference type="NCBI Taxonomy" id="1076179"/>
    <lineage>
        <taxon>unclassified sequences</taxon>
        <taxon>metagenomes</taxon>
        <taxon>ecological metagenomes</taxon>
    </lineage>
</organism>
<dbReference type="EMBL" id="VSSQ01081006">
    <property type="protein sequence ID" value="MPN30038.1"/>
    <property type="molecule type" value="Genomic_DNA"/>
</dbReference>
<evidence type="ECO:0000313" key="1">
    <source>
        <dbReference type="EMBL" id="MPN30038.1"/>
    </source>
</evidence>
<name>A0A645GT63_9ZZZZ</name>
<accession>A0A645GT63</accession>
<sequence>MRRGAVDGGYLAGAEGALQGILDLSEGESERGQLVAVDVDTDHRAEVAQVVGDVDEAGQLADLLGQRAGPFVQLVQVGVLQRVLVLRCGDLAADTDHRRVLHVHLDAGNRRQFGAQALDDLVRRRFPLAGRLEDHEHRAGIGCRADAAGADG</sequence>
<reference evidence="1" key="1">
    <citation type="submission" date="2019-08" db="EMBL/GenBank/DDBJ databases">
        <authorList>
            <person name="Kucharzyk K."/>
            <person name="Murdoch R.W."/>
            <person name="Higgins S."/>
            <person name="Loffler F."/>
        </authorList>
    </citation>
    <scope>NUCLEOTIDE SEQUENCE</scope>
</reference>
<protein>
    <submittedName>
        <fullName evidence="1">Uncharacterized protein</fullName>
    </submittedName>
</protein>
<proteinExistence type="predicted"/>
<dbReference type="AlphaFoldDB" id="A0A645GT63"/>
<gene>
    <name evidence="1" type="ORF">SDC9_177495</name>
</gene>
<comment type="caution">
    <text evidence="1">The sequence shown here is derived from an EMBL/GenBank/DDBJ whole genome shotgun (WGS) entry which is preliminary data.</text>
</comment>